<evidence type="ECO:0000313" key="1">
    <source>
        <dbReference type="EMBL" id="KKT69070.1"/>
    </source>
</evidence>
<accession>A0A0G1JCM4</accession>
<name>A0A0G1JCM4_9BACT</name>
<proteinExistence type="predicted"/>
<dbReference type="Proteomes" id="UP000034154">
    <property type="component" value="Unassembled WGS sequence"/>
</dbReference>
<dbReference type="EMBL" id="LCJB01000063">
    <property type="protein sequence ID" value="KKT69070.1"/>
    <property type="molecule type" value="Genomic_DNA"/>
</dbReference>
<gene>
    <name evidence="1" type="ORF">UW63_C0063G0001</name>
</gene>
<reference evidence="1 2" key="1">
    <citation type="journal article" date="2015" name="Nature">
        <title>rRNA introns, odd ribosomes, and small enigmatic genomes across a large radiation of phyla.</title>
        <authorList>
            <person name="Brown C.T."/>
            <person name="Hug L.A."/>
            <person name="Thomas B.C."/>
            <person name="Sharon I."/>
            <person name="Castelle C.J."/>
            <person name="Singh A."/>
            <person name="Wilkins M.J."/>
            <person name="Williams K.H."/>
            <person name="Banfield J.F."/>
        </authorList>
    </citation>
    <scope>NUCLEOTIDE SEQUENCE [LARGE SCALE GENOMIC DNA]</scope>
</reference>
<protein>
    <submittedName>
        <fullName evidence="1">Uncharacterized protein</fullName>
    </submittedName>
</protein>
<dbReference type="AlphaFoldDB" id="A0A0G1JCM4"/>
<sequence length="356" mass="41807">MDSLDRVPAEYREKVRAPEIKGLEGLPESVHGAFWKLPEQMKKRIFPENFRPVSESGGSNKGGLEDVVAGFDTETRERFSAHCLSEVFYHGRFKEVFEKVDGVRIKEEIIRLLDLFWSNRGKGDQFILFNKGYYENFFKVRCTLEEAVIRQQKVVDELKDFISKNPKKRRLVEKKNIERRTAEGLLAELKEDLMVFDNRNENSEFDFLTISKDVKSRQRRESEWTAVLTITVEYLDADEYATVVFERLEGLFYFEKNVFKGQFRKASEDEKLRAEKTITALKDAVNEWFSVHEGEKSFKSSNVVKLEERQEKMIEYFHALIASYLRGKKIGKSNNDLVVEIRQMEVLLNLLEKHKK</sequence>
<organism evidence="1 2">
    <name type="scientific">Candidatus Uhrbacteria bacterium GW2011_GWF2_44_350</name>
    <dbReference type="NCBI Taxonomy" id="1619000"/>
    <lineage>
        <taxon>Bacteria</taxon>
        <taxon>Candidatus Uhriibacteriota</taxon>
    </lineage>
</organism>
<evidence type="ECO:0000313" key="2">
    <source>
        <dbReference type="Proteomes" id="UP000034154"/>
    </source>
</evidence>
<comment type="caution">
    <text evidence="1">The sequence shown here is derived from an EMBL/GenBank/DDBJ whole genome shotgun (WGS) entry which is preliminary data.</text>
</comment>